<protein>
    <submittedName>
        <fullName evidence="1">Uncharacterized protein</fullName>
    </submittedName>
</protein>
<organism evidence="1 2">
    <name type="scientific">Candidatus Borkfalkia faecavium</name>
    <dbReference type="NCBI Taxonomy" id="2838508"/>
    <lineage>
        <taxon>Bacteria</taxon>
        <taxon>Bacillati</taxon>
        <taxon>Bacillota</taxon>
        <taxon>Clostridia</taxon>
        <taxon>Christensenellales</taxon>
        <taxon>Christensenellaceae</taxon>
        <taxon>Candidatus Borkfalkia</taxon>
    </lineage>
</organism>
<dbReference type="Proteomes" id="UP000886847">
    <property type="component" value="Unassembled WGS sequence"/>
</dbReference>
<accession>A0A9D1VZQ2</accession>
<comment type="caution">
    <text evidence="1">The sequence shown here is derived from an EMBL/GenBank/DDBJ whole genome shotgun (WGS) entry which is preliminary data.</text>
</comment>
<evidence type="ECO:0000313" key="2">
    <source>
        <dbReference type="Proteomes" id="UP000886847"/>
    </source>
</evidence>
<name>A0A9D1VZQ2_9FIRM</name>
<dbReference type="EMBL" id="DXEW01000004">
    <property type="protein sequence ID" value="HIX49801.1"/>
    <property type="molecule type" value="Genomic_DNA"/>
</dbReference>
<gene>
    <name evidence="1" type="ORF">H9851_00755</name>
</gene>
<dbReference type="AlphaFoldDB" id="A0A9D1VZQ2"/>
<reference evidence="1" key="2">
    <citation type="submission" date="2021-04" db="EMBL/GenBank/DDBJ databases">
        <authorList>
            <person name="Gilroy R."/>
        </authorList>
    </citation>
    <scope>NUCLEOTIDE SEQUENCE</scope>
    <source>
        <strain evidence="1">2189</strain>
    </source>
</reference>
<sequence length="165" mass="18781">MKKRSFAAFCMRLRMRFLAWRAQRRGELPPDEVFFYCFNQREGLNTRKRAFWAAQAQLVQMGGALPRPARQAYMPACEMTADARMEGLAQAYMPASEAQAYMPAYEMTADARMEGLAQAYMPAQAYAVCTRQGSALPQAFASGDRQGIAQPRMIGRVYTRYKNYL</sequence>
<proteinExistence type="predicted"/>
<reference evidence="1" key="1">
    <citation type="journal article" date="2021" name="PeerJ">
        <title>Extensive microbial diversity within the chicken gut microbiome revealed by metagenomics and culture.</title>
        <authorList>
            <person name="Gilroy R."/>
            <person name="Ravi A."/>
            <person name="Getino M."/>
            <person name="Pursley I."/>
            <person name="Horton D.L."/>
            <person name="Alikhan N.F."/>
            <person name="Baker D."/>
            <person name="Gharbi K."/>
            <person name="Hall N."/>
            <person name="Watson M."/>
            <person name="Adriaenssens E.M."/>
            <person name="Foster-Nyarko E."/>
            <person name="Jarju S."/>
            <person name="Secka A."/>
            <person name="Antonio M."/>
            <person name="Oren A."/>
            <person name="Chaudhuri R.R."/>
            <person name="La Ragione R."/>
            <person name="Hildebrand F."/>
            <person name="Pallen M.J."/>
        </authorList>
    </citation>
    <scope>NUCLEOTIDE SEQUENCE</scope>
    <source>
        <strain evidence="1">2189</strain>
    </source>
</reference>
<evidence type="ECO:0000313" key="1">
    <source>
        <dbReference type="EMBL" id="HIX49801.1"/>
    </source>
</evidence>